<keyword evidence="4" id="KW-1185">Reference proteome</keyword>
<evidence type="ECO:0000256" key="2">
    <source>
        <dbReference type="SAM" id="SignalP"/>
    </source>
</evidence>
<reference evidence="3 4" key="1">
    <citation type="journal article" date="2012" name="Nucleic Acids Res.">
        <title>Sequencing of the smallest Apicomplexan genome from the human pathogen Babesia microti.</title>
        <authorList>
            <person name="Cornillot E."/>
            <person name="Hadj-Kaddour K."/>
            <person name="Dassouli A."/>
            <person name="Noel B."/>
            <person name="Ranwez V."/>
            <person name="Vacherie B."/>
            <person name="Augagneur Y."/>
            <person name="Bres V."/>
            <person name="Duclos A."/>
            <person name="Randazzo S."/>
            <person name="Carcy B."/>
            <person name="Debierre-Grockiego F."/>
            <person name="Delbecq S."/>
            <person name="Moubri-Menage K."/>
            <person name="Shams-Eldin H."/>
            <person name="Usmani-Brown S."/>
            <person name="Bringaud F."/>
            <person name="Wincker P."/>
            <person name="Vivares C.P."/>
            <person name="Schwarz R.T."/>
            <person name="Schetters T.P."/>
            <person name="Krause P.J."/>
            <person name="Gorenflot A."/>
            <person name="Berry V."/>
            <person name="Barbe V."/>
            <person name="Ben Mamoun C."/>
        </authorList>
    </citation>
    <scope>NUCLEOTIDE SEQUENCE [LARGE SCALE GENOMIC DNA]</scope>
    <source>
        <strain evidence="3 4">RI</strain>
    </source>
</reference>
<reference evidence="3 4" key="2">
    <citation type="journal article" date="2013" name="PLoS ONE">
        <title>Whole genome mapping and re-organization of the nuclear and mitochondrial genomes of Babesia microti isolates.</title>
        <authorList>
            <person name="Cornillot E."/>
            <person name="Dassouli A."/>
            <person name="Garg A."/>
            <person name="Pachikara N."/>
            <person name="Randazzo S."/>
            <person name="Depoix D."/>
            <person name="Carcy B."/>
            <person name="Delbecq S."/>
            <person name="Frutos R."/>
            <person name="Silva J.C."/>
            <person name="Sutton R."/>
            <person name="Krause P.J."/>
            <person name="Mamoun C.B."/>
        </authorList>
    </citation>
    <scope>NUCLEOTIDE SEQUENCE [LARGE SCALE GENOMIC DNA]</scope>
    <source>
        <strain evidence="3 4">RI</strain>
    </source>
</reference>
<organism evidence="3 4">
    <name type="scientific">Babesia microti (strain RI)</name>
    <dbReference type="NCBI Taxonomy" id="1133968"/>
    <lineage>
        <taxon>Eukaryota</taxon>
        <taxon>Sar</taxon>
        <taxon>Alveolata</taxon>
        <taxon>Apicomplexa</taxon>
        <taxon>Aconoidasida</taxon>
        <taxon>Piroplasmida</taxon>
        <taxon>Babesiidae</taxon>
        <taxon>Babesia</taxon>
    </lineage>
</organism>
<evidence type="ECO:0000256" key="1">
    <source>
        <dbReference type="SAM" id="MobiDB-lite"/>
    </source>
</evidence>
<dbReference type="VEuPathDB" id="PiroplasmaDB:BMR1_02g00205"/>
<dbReference type="Proteomes" id="UP000002899">
    <property type="component" value="Chromosome II"/>
</dbReference>
<dbReference type="GeneID" id="24423831"/>
<proteinExistence type="predicted"/>
<keyword evidence="2" id="KW-0732">Signal</keyword>
<feature type="signal peptide" evidence="2">
    <location>
        <begin position="1"/>
        <end position="20"/>
    </location>
</feature>
<dbReference type="EMBL" id="FO082872">
    <property type="protein sequence ID" value="CCF73207.1"/>
    <property type="molecule type" value="Genomic_DNA"/>
</dbReference>
<feature type="chain" id="PRO_5003711253" evidence="2">
    <location>
        <begin position="21"/>
        <end position="461"/>
    </location>
</feature>
<dbReference type="AlphaFoldDB" id="I7J5U0"/>
<protein>
    <submittedName>
        <fullName evidence="3">Uncharacterized protein</fullName>
    </submittedName>
</protein>
<evidence type="ECO:0000313" key="4">
    <source>
        <dbReference type="Proteomes" id="UP000002899"/>
    </source>
</evidence>
<reference evidence="3 4" key="3">
    <citation type="journal article" date="2016" name="Sci. Rep.">
        <title>Genome-wide diversity and gene expression profiling of Babesia microti isolates identify polymorphic genes that mediate host-pathogen interactions.</title>
        <authorList>
            <person name="Silva J.C."/>
            <person name="Cornillot E."/>
            <person name="McCracken C."/>
            <person name="Usmani-Brown S."/>
            <person name="Dwivedi A."/>
            <person name="Ifeonu O.O."/>
            <person name="Crabtree J."/>
            <person name="Gotia H.T."/>
            <person name="Virji A.Z."/>
            <person name="Reynes C."/>
            <person name="Colinge J."/>
            <person name="Kumar V."/>
            <person name="Lawres L."/>
            <person name="Pazzi J.E."/>
            <person name="Pablo J.V."/>
            <person name="Hung C."/>
            <person name="Brancato J."/>
            <person name="Kumari P."/>
            <person name="Orvis J."/>
            <person name="Tretina K."/>
            <person name="Chibucos M."/>
            <person name="Ott S."/>
            <person name="Sadzewicz L."/>
            <person name="Sengamalay N."/>
            <person name="Shetty A.C."/>
            <person name="Su Q."/>
            <person name="Tallon L."/>
            <person name="Fraser C.M."/>
            <person name="Frutos R."/>
            <person name="Molina D.M."/>
            <person name="Krause P.J."/>
            <person name="Ben Mamoun C."/>
        </authorList>
    </citation>
    <scope>NUCLEOTIDE SEQUENCE [LARGE SCALE GENOMIC DNA]</scope>
    <source>
        <strain evidence="3 4">RI</strain>
    </source>
</reference>
<accession>I7J5U0</accession>
<feature type="region of interest" description="Disordered" evidence="1">
    <location>
        <begin position="167"/>
        <end position="232"/>
    </location>
</feature>
<name>I7J5U0_BABMR</name>
<feature type="compositionally biased region" description="Polar residues" evidence="1">
    <location>
        <begin position="185"/>
        <end position="196"/>
    </location>
</feature>
<gene>
    <name evidence="3" type="ORF">BMR1_02g00205</name>
</gene>
<sequence>MKFKIYITLLSLLYAETIRATNVFYDTNGVNVPPGVVHENKFGIDIYTSSTNNYDSVIFFGSKLSTKSNWHIRELVIFKVKFTTYIKIVTVDLKNRFTINYYAHEKNKLSNISVDKMLSAMRQFQEMNDIADDFMDRIIRGIPSHPTPGVNRENQLLVIDGHATQTTNSTDLRGSSYDKSIGKTPGSSIQTASNTGIDVDHGDGIRAVSTKASPLPPSSISDLESKNSRLDTKSEHMYQLTGQFRQVKKIEIDAKLPKVVLDSKFGLQGVTMDNQHKDYVLYMVEGGFDPKFHINQISFGPLIIDYTEDHFVSLIVMNEGDRHIEVVSLHNQGLYTMIYSGQNYELDLDIPRCKEIPMPIEGKYMLLDIINPDLTNNNKIVRVDVYPTYLLYNIADNDTIIDVRCRNVDVYLGIEEKERQIHVQMNGRNVYNVTITSVIDGDVIVRSFEKDGSRFVFTDQS</sequence>
<feature type="compositionally biased region" description="Basic and acidic residues" evidence="1">
    <location>
        <begin position="223"/>
        <end position="232"/>
    </location>
</feature>
<evidence type="ECO:0000313" key="3">
    <source>
        <dbReference type="EMBL" id="CCF73207.1"/>
    </source>
</evidence>
<dbReference type="KEGG" id="bmic:BMR1_02g00205"/>
<dbReference type="RefSeq" id="XP_012647816.1">
    <property type="nucleotide sequence ID" value="XM_012792362.1"/>
</dbReference>